<evidence type="ECO:0000313" key="2">
    <source>
        <dbReference type="EMBL" id="KIO06746.1"/>
    </source>
</evidence>
<proteinExistence type="predicted"/>
<name>A0A0C3PER2_PISTI</name>
<gene>
    <name evidence="2" type="ORF">M404DRAFT_998861</name>
</gene>
<dbReference type="Proteomes" id="UP000054217">
    <property type="component" value="Unassembled WGS sequence"/>
</dbReference>
<dbReference type="InterPro" id="IPR054464">
    <property type="entry name" value="ULD_fung"/>
</dbReference>
<accession>A0A0C3PER2</accession>
<dbReference type="HOGENOM" id="CLU_061315_0_0_1"/>
<dbReference type="InParanoid" id="A0A0C3PER2"/>
<dbReference type="EMBL" id="KN831962">
    <property type="protein sequence ID" value="KIO06746.1"/>
    <property type="molecule type" value="Genomic_DNA"/>
</dbReference>
<organism evidence="2 3">
    <name type="scientific">Pisolithus tinctorius Marx 270</name>
    <dbReference type="NCBI Taxonomy" id="870435"/>
    <lineage>
        <taxon>Eukaryota</taxon>
        <taxon>Fungi</taxon>
        <taxon>Dikarya</taxon>
        <taxon>Basidiomycota</taxon>
        <taxon>Agaricomycotina</taxon>
        <taxon>Agaricomycetes</taxon>
        <taxon>Agaricomycetidae</taxon>
        <taxon>Boletales</taxon>
        <taxon>Sclerodermatineae</taxon>
        <taxon>Pisolithaceae</taxon>
        <taxon>Pisolithus</taxon>
    </lineage>
</organism>
<feature type="domain" description="Ubiquitin-like" evidence="1">
    <location>
        <begin position="208"/>
        <end position="294"/>
    </location>
</feature>
<dbReference type="OrthoDB" id="2639018at2759"/>
<protein>
    <recommendedName>
        <fullName evidence="1">Ubiquitin-like domain-containing protein</fullName>
    </recommendedName>
</protein>
<reference evidence="2 3" key="1">
    <citation type="submission" date="2014-04" db="EMBL/GenBank/DDBJ databases">
        <authorList>
            <consortium name="DOE Joint Genome Institute"/>
            <person name="Kuo A."/>
            <person name="Kohler A."/>
            <person name="Costa M.D."/>
            <person name="Nagy L.G."/>
            <person name="Floudas D."/>
            <person name="Copeland A."/>
            <person name="Barry K.W."/>
            <person name="Cichocki N."/>
            <person name="Veneault-Fourrey C."/>
            <person name="LaButti K."/>
            <person name="Lindquist E.A."/>
            <person name="Lipzen A."/>
            <person name="Lundell T."/>
            <person name="Morin E."/>
            <person name="Murat C."/>
            <person name="Sun H."/>
            <person name="Tunlid A."/>
            <person name="Henrissat B."/>
            <person name="Grigoriev I.V."/>
            <person name="Hibbett D.S."/>
            <person name="Martin F."/>
            <person name="Nordberg H.P."/>
            <person name="Cantor M.N."/>
            <person name="Hua S.X."/>
        </authorList>
    </citation>
    <scope>NUCLEOTIDE SEQUENCE [LARGE SCALE GENOMIC DNA]</scope>
    <source>
        <strain evidence="2 3">Marx 270</strain>
    </source>
</reference>
<reference evidence="3" key="2">
    <citation type="submission" date="2015-01" db="EMBL/GenBank/DDBJ databases">
        <title>Evolutionary Origins and Diversification of the Mycorrhizal Mutualists.</title>
        <authorList>
            <consortium name="DOE Joint Genome Institute"/>
            <consortium name="Mycorrhizal Genomics Consortium"/>
            <person name="Kohler A."/>
            <person name="Kuo A."/>
            <person name="Nagy L.G."/>
            <person name="Floudas D."/>
            <person name="Copeland A."/>
            <person name="Barry K.W."/>
            <person name="Cichocki N."/>
            <person name="Veneault-Fourrey C."/>
            <person name="LaButti K."/>
            <person name="Lindquist E.A."/>
            <person name="Lipzen A."/>
            <person name="Lundell T."/>
            <person name="Morin E."/>
            <person name="Murat C."/>
            <person name="Riley R."/>
            <person name="Ohm R."/>
            <person name="Sun H."/>
            <person name="Tunlid A."/>
            <person name="Henrissat B."/>
            <person name="Grigoriev I.V."/>
            <person name="Hibbett D.S."/>
            <person name="Martin F."/>
        </authorList>
    </citation>
    <scope>NUCLEOTIDE SEQUENCE [LARGE SCALE GENOMIC DNA]</scope>
    <source>
        <strain evidence="3">Marx 270</strain>
    </source>
</reference>
<keyword evidence="3" id="KW-1185">Reference proteome</keyword>
<dbReference type="Pfam" id="PF22893">
    <property type="entry name" value="ULD_2"/>
    <property type="match status" value="1"/>
</dbReference>
<feature type="non-terminal residue" evidence="2">
    <location>
        <position position="382"/>
    </location>
</feature>
<evidence type="ECO:0000313" key="3">
    <source>
        <dbReference type="Proteomes" id="UP000054217"/>
    </source>
</evidence>
<evidence type="ECO:0000259" key="1">
    <source>
        <dbReference type="Pfam" id="PF22893"/>
    </source>
</evidence>
<dbReference type="AlphaFoldDB" id="A0A0C3PER2"/>
<sequence length="382" mass="42610">MPASSSSQTSPASNQQLSTVIPPSEASHALCGRSVSDSIQITLPVVQEAVGVIPIAGPPLKAAISGLLAVLQVIDRCTQNSKALDDLTGRLRDLSCHMANAPIARTHFEESRRQGLIKMLGETAIKLNEMRSRNRGSVLLTQEIAGCSSKINEYLSEITVFSQMQLQTELHDVTALIQTQLMQTQSIMQFVMALDATHLPATIAPGYVIMVDATGREHNMLLDQCSSFDRLLAFLPGILHQCRPDEAEIQQWYIDKGQYDIVIDDGTNVTQLTRESDVWSTIQPGTKIVMRIITAEVVRSFSARCRCRCGKWNDVKVDGATLMDALVHGYSITCGYCWRRFQITGTQEEEDRSWQGRRSQRRYDRRMNVAESLIRNFVVKHV</sequence>